<feature type="region of interest" description="Disordered" evidence="4">
    <location>
        <begin position="241"/>
        <end position="284"/>
    </location>
</feature>
<organism evidence="6 7">
    <name type="scientific">Plasmodium gaboni</name>
    <dbReference type="NCBI Taxonomy" id="647221"/>
    <lineage>
        <taxon>Eukaryota</taxon>
        <taxon>Sar</taxon>
        <taxon>Alveolata</taxon>
        <taxon>Apicomplexa</taxon>
        <taxon>Aconoidasida</taxon>
        <taxon>Haemosporida</taxon>
        <taxon>Plasmodiidae</taxon>
        <taxon>Plasmodium</taxon>
        <taxon>Plasmodium (Laverania)</taxon>
    </lineage>
</organism>
<feature type="compositionally biased region" description="Low complexity" evidence="4">
    <location>
        <begin position="275"/>
        <end position="284"/>
    </location>
</feature>
<dbReference type="RefSeq" id="XP_018639206.1">
    <property type="nucleotide sequence ID" value="XM_018787834.1"/>
</dbReference>
<feature type="domain" description="AAA+ ATPase" evidence="5">
    <location>
        <begin position="803"/>
        <end position="939"/>
    </location>
</feature>
<comment type="caution">
    <text evidence="6">The sequence shown here is derived from an EMBL/GenBank/DDBJ whole genome shotgun (WGS) entry which is preliminary data.</text>
</comment>
<keyword evidence="2" id="KW-0067">ATP-binding</keyword>
<dbReference type="FunFam" id="3.40.50.300:FF:001474">
    <property type="entry name" value="Putative AAA family ATPase"/>
    <property type="match status" value="1"/>
</dbReference>
<dbReference type="InterPro" id="IPR041569">
    <property type="entry name" value="AAA_lid_3"/>
</dbReference>
<dbReference type="VEuPathDB" id="PlasmoDB:PGABG01_1411100"/>
<gene>
    <name evidence="6" type="ORF">PGSY75_1412700</name>
</gene>
<dbReference type="VEuPathDB" id="PlasmoDB:PGSY75_1412700"/>
<dbReference type="Proteomes" id="UP000076004">
    <property type="component" value="Chromosome 14"/>
</dbReference>
<dbReference type="GO" id="GO:0016887">
    <property type="term" value="F:ATP hydrolysis activity"/>
    <property type="evidence" value="ECO:0007669"/>
    <property type="project" value="InterPro"/>
</dbReference>
<proteinExistence type="predicted"/>
<name>A0A151L9W3_9APIC</name>
<dbReference type="PANTHER" id="PTHR23077:SF27">
    <property type="entry name" value="ATPASE FAMILY GENE 2 PROTEIN HOMOLOG A"/>
    <property type="match status" value="1"/>
</dbReference>
<evidence type="ECO:0000313" key="7">
    <source>
        <dbReference type="Proteomes" id="UP000076004"/>
    </source>
</evidence>
<evidence type="ECO:0000256" key="2">
    <source>
        <dbReference type="ARBA" id="ARBA00022840"/>
    </source>
</evidence>
<feature type="compositionally biased region" description="Basic and acidic residues" evidence="4">
    <location>
        <begin position="252"/>
        <end position="274"/>
    </location>
</feature>
<evidence type="ECO:0000256" key="4">
    <source>
        <dbReference type="SAM" id="MobiDB-lite"/>
    </source>
</evidence>
<dbReference type="GO" id="GO:0005524">
    <property type="term" value="F:ATP binding"/>
    <property type="evidence" value="ECO:0007669"/>
    <property type="project" value="UniProtKB-KW"/>
</dbReference>
<dbReference type="InterPro" id="IPR050168">
    <property type="entry name" value="AAA_ATPase_domain"/>
</dbReference>
<dbReference type="Pfam" id="PF00004">
    <property type="entry name" value="AAA"/>
    <property type="match status" value="2"/>
</dbReference>
<dbReference type="Pfam" id="PF17862">
    <property type="entry name" value="AAA_lid_3"/>
    <property type="match status" value="1"/>
</dbReference>
<keyword evidence="3" id="KW-0175">Coiled coil</keyword>
<dbReference type="Gene3D" id="1.10.8.60">
    <property type="match status" value="2"/>
</dbReference>
<sequence length="1142" mass="134500">MNINFYVYDDEADDEIICSNFNVYCSDEFLKIQNIEKNSNAIIYHEIKNEEEKEDVSNIRNINMNKNNEEKTEKVKEPNNVQNFFVLCCFKNYNELNIKKKLENNGLYINKYIVRCLNIDIKEKEEKYKSCKDQNNNVKKICTLKVNIIKPLLFIPIKEIKLYVEQVFNQSYEYLKSYQYENIDILQSYWNNIKSKNLEKYINLSLLNTCLFVNNFFKISILGVQSYITVKNIILTNNNKKKTKKKNKRKAEKGSLQDKQEKNNNKNNENKNKNNENNNKNNEYNNNFCDNNNCEDNTHFCDNNIVVPFIDHNSKIVIVTNDDIRNNVDDKYFINEYEGEKNNNINFNPMKNLNLKKMMINKKEKKGLNKLGGYNKIKEDIYYYILIPLIYKHIYNQYHIDIHKGILLHGPPGCGKTYIALSIKEELLLLKKKFYMITQEKIKQTEINNNTKKYLHNDDNNDNYYNNDDDYSYNCENIINIPEIEILKSTDLIDDNNTGYKINELFLRCHKRYQEEKKCSIIFIDEIEILCKTREENNNMNLYTSVLLNNMDGIKKHTHTILIGSTNYINKIDLALRRSGRFDKEIEVNLPNLKDRISIFKKKLNLIKNNINKKKIHKLADLCQSFTCSDINSLINISMFLNIKENKIISLDIFNRSHIKTLHHTTNIKKNQAGVCLQDSIERKVCVNEMEDDISENKYINIKNNNNINHLYDNSSSNIQKSMCNDKTLIDYNKNNLYPLKYKHILKALKYIKPSGMKELYIDIPRTKFKDIGGYKFVKRCINECLIYPKKYKNIYDKYNIDSPKGILLYGPPGCSKTLFAKAIASEIHMNFISVKGPEIFSKYVGESEKSIRNIFKKARENHPCVIFFDEIDSIAVNRNNNQNFVSNRVLCQLLNEIDGITNRLNVIILAATNRPDLIDPALMRPGRFDRIIYVPLPNYSSRFSILKKNLKFFKINNLIQYDKKKDIINHHNNKDIKRESIIDHIQHIEDTNNSNDQTINNNITQSSYDHIENYTFNKNNNKIKTNNNSTLYKHTHTPFINLCHLLAKKTKKYSGAEIVNICREASICALRQTLKATKNKNKQSIKTQNNISHNENKYTFHKEHLIGLSKKHFIQVLKKMKPQTSQSLINFYKNYKEQNKV</sequence>
<dbReference type="GeneID" id="29778425"/>
<protein>
    <submittedName>
        <fullName evidence="6">Putative AAA family ATPase</fullName>
    </submittedName>
</protein>
<dbReference type="Gene3D" id="3.40.50.300">
    <property type="entry name" value="P-loop containing nucleotide triphosphate hydrolases"/>
    <property type="match status" value="2"/>
</dbReference>
<feature type="domain" description="AAA+ ATPase" evidence="5">
    <location>
        <begin position="402"/>
        <end position="592"/>
    </location>
</feature>
<evidence type="ECO:0000259" key="5">
    <source>
        <dbReference type="SMART" id="SM00382"/>
    </source>
</evidence>
<evidence type="ECO:0000256" key="3">
    <source>
        <dbReference type="SAM" id="Coils"/>
    </source>
</evidence>
<dbReference type="InterPro" id="IPR003960">
    <property type="entry name" value="ATPase_AAA_CS"/>
</dbReference>
<dbReference type="SMART" id="SM00382">
    <property type="entry name" value="AAA"/>
    <property type="match status" value="2"/>
</dbReference>
<dbReference type="InterPro" id="IPR003593">
    <property type="entry name" value="AAA+_ATPase"/>
</dbReference>
<dbReference type="KEGG" id="pgab:PGSY75_1412700"/>
<dbReference type="GO" id="GO:0005737">
    <property type="term" value="C:cytoplasm"/>
    <property type="evidence" value="ECO:0007669"/>
    <property type="project" value="TreeGrafter"/>
</dbReference>
<dbReference type="CDD" id="cd19511">
    <property type="entry name" value="RecA-like_CDC48_r2-like"/>
    <property type="match status" value="1"/>
</dbReference>
<dbReference type="InterPro" id="IPR003959">
    <property type="entry name" value="ATPase_AAA_core"/>
</dbReference>
<dbReference type="InterPro" id="IPR027417">
    <property type="entry name" value="P-loop_NTPase"/>
</dbReference>
<evidence type="ECO:0000313" key="6">
    <source>
        <dbReference type="EMBL" id="KYN95740.1"/>
    </source>
</evidence>
<dbReference type="PANTHER" id="PTHR23077">
    <property type="entry name" value="AAA-FAMILY ATPASE"/>
    <property type="match status" value="1"/>
</dbReference>
<reference evidence="6 7" key="1">
    <citation type="journal article" date="2016" name="Nat. Commun.">
        <title>Genomes of cryptic chimpanzee Plasmodium species reveal key evolutionary events leading to human malaria.</title>
        <authorList>
            <person name="Sundararaman S.A."/>
            <person name="Plenderleith L.J."/>
            <person name="Liu W."/>
            <person name="Loy D.E."/>
            <person name="Learn G.H."/>
            <person name="Li Y."/>
            <person name="Shaw K.S."/>
            <person name="Ayouba A."/>
            <person name="Peeters M."/>
            <person name="Speede S."/>
            <person name="Shaw G.M."/>
            <person name="Bushman F.D."/>
            <person name="Brisson D."/>
            <person name="Rayner J.C."/>
            <person name="Sharp P.M."/>
            <person name="Hahn B.H."/>
        </authorList>
    </citation>
    <scope>NUCLEOTIDE SEQUENCE [LARGE SCALE GENOMIC DNA]</scope>
    <source>
        <strain evidence="6 7">SY75</strain>
    </source>
</reference>
<dbReference type="PROSITE" id="PS00674">
    <property type="entry name" value="AAA"/>
    <property type="match status" value="1"/>
</dbReference>
<feature type="compositionally biased region" description="Basic residues" evidence="4">
    <location>
        <begin position="241"/>
        <end position="251"/>
    </location>
</feature>
<evidence type="ECO:0000256" key="1">
    <source>
        <dbReference type="ARBA" id="ARBA00022741"/>
    </source>
</evidence>
<keyword evidence="1" id="KW-0547">Nucleotide-binding</keyword>
<accession>A0A151L9W3</accession>
<dbReference type="Gene3D" id="6.10.20.150">
    <property type="match status" value="1"/>
</dbReference>
<dbReference type="EMBL" id="LVLB01000015">
    <property type="protein sequence ID" value="KYN95740.1"/>
    <property type="molecule type" value="Genomic_DNA"/>
</dbReference>
<feature type="coiled-coil region" evidence="3">
    <location>
        <begin position="114"/>
        <end position="141"/>
    </location>
</feature>
<dbReference type="SUPFAM" id="SSF52540">
    <property type="entry name" value="P-loop containing nucleoside triphosphate hydrolases"/>
    <property type="match status" value="2"/>
</dbReference>
<dbReference type="AlphaFoldDB" id="A0A151L9W3"/>